<reference evidence="2 3" key="1">
    <citation type="submission" date="2024-05" db="EMBL/GenBank/DDBJ databases">
        <title>Genome sequencing and assembly of Indian major carp, Cirrhinus mrigala (Hamilton, 1822).</title>
        <authorList>
            <person name="Mohindra V."/>
            <person name="Chowdhury L.M."/>
            <person name="Lal K."/>
            <person name="Jena J.K."/>
        </authorList>
    </citation>
    <scope>NUCLEOTIDE SEQUENCE [LARGE SCALE GENOMIC DNA]</scope>
    <source>
        <strain evidence="2">CM1030</strain>
        <tissue evidence="2">Blood</tissue>
    </source>
</reference>
<dbReference type="Proteomes" id="UP001529510">
    <property type="component" value="Unassembled WGS sequence"/>
</dbReference>
<keyword evidence="3" id="KW-1185">Reference proteome</keyword>
<feature type="region of interest" description="Disordered" evidence="1">
    <location>
        <begin position="1"/>
        <end position="27"/>
    </location>
</feature>
<sequence>PSSHLPDFPFSDPHRRASPRGEIPLRTPCAPRSARVSLRPSPFLALVLSVCEYK</sequence>
<protein>
    <submittedName>
        <fullName evidence="2">Uncharacterized protein</fullName>
    </submittedName>
</protein>
<proteinExistence type="predicted"/>
<dbReference type="AlphaFoldDB" id="A0ABD0Q391"/>
<name>A0ABD0Q391_CIRMR</name>
<comment type="caution">
    <text evidence="2">The sequence shown here is derived from an EMBL/GenBank/DDBJ whole genome shotgun (WGS) entry which is preliminary data.</text>
</comment>
<feature type="non-terminal residue" evidence="2">
    <location>
        <position position="1"/>
    </location>
</feature>
<dbReference type="EMBL" id="JAMKFB020000011">
    <property type="protein sequence ID" value="KAL0180596.1"/>
    <property type="molecule type" value="Genomic_DNA"/>
</dbReference>
<evidence type="ECO:0000256" key="1">
    <source>
        <dbReference type="SAM" id="MobiDB-lite"/>
    </source>
</evidence>
<evidence type="ECO:0000313" key="2">
    <source>
        <dbReference type="EMBL" id="KAL0180596.1"/>
    </source>
</evidence>
<organism evidence="2 3">
    <name type="scientific">Cirrhinus mrigala</name>
    <name type="common">Mrigala</name>
    <dbReference type="NCBI Taxonomy" id="683832"/>
    <lineage>
        <taxon>Eukaryota</taxon>
        <taxon>Metazoa</taxon>
        <taxon>Chordata</taxon>
        <taxon>Craniata</taxon>
        <taxon>Vertebrata</taxon>
        <taxon>Euteleostomi</taxon>
        <taxon>Actinopterygii</taxon>
        <taxon>Neopterygii</taxon>
        <taxon>Teleostei</taxon>
        <taxon>Ostariophysi</taxon>
        <taxon>Cypriniformes</taxon>
        <taxon>Cyprinidae</taxon>
        <taxon>Labeoninae</taxon>
        <taxon>Labeonini</taxon>
        <taxon>Cirrhinus</taxon>
    </lineage>
</organism>
<evidence type="ECO:0000313" key="3">
    <source>
        <dbReference type="Proteomes" id="UP001529510"/>
    </source>
</evidence>
<accession>A0ABD0Q391</accession>
<gene>
    <name evidence="2" type="ORF">M9458_023002</name>
</gene>